<comment type="caution">
    <text evidence="2">The sequence shown here is derived from an EMBL/GenBank/DDBJ whole genome shotgun (WGS) entry which is preliminary data.</text>
</comment>
<dbReference type="STRING" id="915059.NH26_20045"/>
<feature type="domain" description="Cysteine-rich" evidence="1">
    <location>
        <begin position="124"/>
        <end position="218"/>
    </location>
</feature>
<dbReference type="GO" id="GO:0005829">
    <property type="term" value="C:cytosol"/>
    <property type="evidence" value="ECO:0007669"/>
    <property type="project" value="TreeGrafter"/>
</dbReference>
<feature type="domain" description="Cysteine-rich" evidence="1">
    <location>
        <begin position="4"/>
        <end position="83"/>
    </location>
</feature>
<dbReference type="InterPro" id="IPR004017">
    <property type="entry name" value="Cys_rich_dom"/>
</dbReference>
<keyword evidence="3" id="KW-1185">Reference proteome</keyword>
<reference evidence="2 3" key="1">
    <citation type="journal article" date="2012" name="Int. J. Syst. Evol. Microbiol.">
        <title>Flammeovirga pacifica sp. nov., isolated from deep-sea sediment.</title>
        <authorList>
            <person name="Xu H."/>
            <person name="Fu Y."/>
            <person name="Yang N."/>
            <person name="Ding Z."/>
            <person name="Lai Q."/>
            <person name="Zeng R."/>
        </authorList>
    </citation>
    <scope>NUCLEOTIDE SEQUENCE [LARGE SCALE GENOMIC DNA]</scope>
    <source>
        <strain evidence="3">DSM 24597 / LMG 26175 / WPAGA1</strain>
    </source>
</reference>
<dbReference type="OrthoDB" id="9770306at2"/>
<dbReference type="AlphaFoldDB" id="A0A1S1YSC1"/>
<gene>
    <name evidence="2" type="ORF">NH26_20045</name>
</gene>
<accession>A0A1S1YSC1</accession>
<dbReference type="PANTHER" id="PTHR30296:SF0">
    <property type="entry name" value="LACTATE UTILIZATION PROTEIN A"/>
    <property type="match status" value="1"/>
</dbReference>
<dbReference type="Pfam" id="PF02754">
    <property type="entry name" value="CCG"/>
    <property type="match status" value="2"/>
</dbReference>
<dbReference type="Proteomes" id="UP000179797">
    <property type="component" value="Unassembled WGS sequence"/>
</dbReference>
<dbReference type="GO" id="GO:0016491">
    <property type="term" value="F:oxidoreductase activity"/>
    <property type="evidence" value="ECO:0007669"/>
    <property type="project" value="UniProtKB-ARBA"/>
</dbReference>
<organism evidence="2 3">
    <name type="scientific">Flammeovirga pacifica</name>
    <dbReference type="NCBI Taxonomy" id="915059"/>
    <lineage>
        <taxon>Bacteria</taxon>
        <taxon>Pseudomonadati</taxon>
        <taxon>Bacteroidota</taxon>
        <taxon>Cytophagia</taxon>
        <taxon>Cytophagales</taxon>
        <taxon>Flammeovirgaceae</taxon>
        <taxon>Flammeovirga</taxon>
    </lineage>
</organism>
<sequence length="258" mass="28934">MKIGLFIPCYINQLYPQVGISTFQLLQQYGEVEYPISQTCCGQPMANSGCENDSIGAIKVFKKAFEKYDIVIGPSASCVLHLREHGVNIFPSAKEVIDKTYDLTEFLFDIIKIKHINATFPHKVALHKSCHGLRGMRLESCSERVKRAPDKQKKLLKLVDKIKLVSPSRADECCGFGGTFSVTEKDVSVQMGNDRLADYIHNGAEYITSGDMSCLMHLEGLIKRQKLNIKVIHMAEILASNKVMVPEEKEILETSNIH</sequence>
<dbReference type="RefSeq" id="WP_044217816.1">
    <property type="nucleotide sequence ID" value="NZ_JRYR02000002.1"/>
</dbReference>
<dbReference type="EMBL" id="JRYR02000002">
    <property type="protein sequence ID" value="OHX63906.1"/>
    <property type="molecule type" value="Genomic_DNA"/>
</dbReference>
<evidence type="ECO:0000259" key="1">
    <source>
        <dbReference type="Pfam" id="PF02754"/>
    </source>
</evidence>
<proteinExistence type="predicted"/>
<protein>
    <submittedName>
        <fullName evidence="2">Fe-S oxidoreductase</fullName>
    </submittedName>
</protein>
<dbReference type="PANTHER" id="PTHR30296">
    <property type="entry name" value="UNCHARACTERIZED PROTEIN YKGE"/>
    <property type="match status" value="1"/>
</dbReference>
<evidence type="ECO:0000313" key="2">
    <source>
        <dbReference type="EMBL" id="OHX63906.1"/>
    </source>
</evidence>
<evidence type="ECO:0000313" key="3">
    <source>
        <dbReference type="Proteomes" id="UP000179797"/>
    </source>
</evidence>
<name>A0A1S1YSC1_FLAPC</name>